<feature type="transmembrane region" description="Helical" evidence="2">
    <location>
        <begin position="272"/>
        <end position="291"/>
    </location>
</feature>
<keyword evidence="2" id="KW-0472">Membrane</keyword>
<evidence type="ECO:0000256" key="2">
    <source>
        <dbReference type="SAM" id="Phobius"/>
    </source>
</evidence>
<reference evidence="4" key="1">
    <citation type="submission" date="2023-03" db="EMBL/GenBank/DDBJ databases">
        <title>Andean soil-derived lignocellulolytic bacterial consortium as a source of novel taxa and putative plastic-active enzymes.</title>
        <authorList>
            <person name="Diaz-Garcia L."/>
            <person name="Chuvochina M."/>
            <person name="Feuerriegel G."/>
            <person name="Bunk B."/>
            <person name="Sproer C."/>
            <person name="Streit W.R."/>
            <person name="Rodriguez L.M."/>
            <person name="Overmann J."/>
            <person name="Jimenez D.J."/>
        </authorList>
    </citation>
    <scope>NUCLEOTIDE SEQUENCE</scope>
    <source>
        <strain evidence="4">MAG 7</strain>
    </source>
</reference>
<accession>A0AAJ6BG57</accession>
<sequence>MKKFFLAVLALLPAYWLMAGEKDSLEIAEAKIARYVDSVTKAMRYETGIVKLSNGIAQLNVPAGFKFLNAEQSKFILTELWGNPSREDILGMIWPANADPFKEDSNYAFIVTYDEMGYVKDEDADDINYDDMLKEEQKEEPEINKERVKLGYSSLHFVGWAQKPFYDKSHKVLHWAKELKFGDAEDGNTLNYDVRILGRKGVLSLNAVAAIADLPLVKGDIDAVLKMASFTEGNTYKDFDPSVDKVAAWTIGGLVAGKVLAKVGILAVAGKFLAASWKFILLGIVALGGFLKKFFGRKKAEEEYQYQPATSPVEEATAPAEDNAADKDEQNQPPVG</sequence>
<gene>
    <name evidence="4" type="ORF">P0Y53_02530</name>
</gene>
<protein>
    <submittedName>
        <fullName evidence="4">DUF2167 domain-containing protein</fullName>
    </submittedName>
</protein>
<evidence type="ECO:0000313" key="5">
    <source>
        <dbReference type="Proteomes" id="UP001220610"/>
    </source>
</evidence>
<proteinExistence type="predicted"/>
<evidence type="ECO:0000256" key="1">
    <source>
        <dbReference type="SAM" id="MobiDB-lite"/>
    </source>
</evidence>
<dbReference type="Proteomes" id="UP001220610">
    <property type="component" value="Chromosome"/>
</dbReference>
<feature type="signal peptide" evidence="3">
    <location>
        <begin position="1"/>
        <end position="19"/>
    </location>
</feature>
<organism evidence="4 5">
    <name type="scientific">Candidatus Pseudobacter hemicellulosilyticus</name>
    <dbReference type="NCBI Taxonomy" id="3121375"/>
    <lineage>
        <taxon>Bacteria</taxon>
        <taxon>Pseudomonadati</taxon>
        <taxon>Bacteroidota</taxon>
        <taxon>Chitinophagia</taxon>
        <taxon>Chitinophagales</taxon>
        <taxon>Chitinophagaceae</taxon>
        <taxon>Pseudobacter</taxon>
    </lineage>
</organism>
<dbReference type="InterPro" id="IPR018682">
    <property type="entry name" value="DUF2167_membr"/>
</dbReference>
<dbReference type="Pfam" id="PF09935">
    <property type="entry name" value="DUF2167"/>
    <property type="match status" value="1"/>
</dbReference>
<keyword evidence="3" id="KW-0732">Signal</keyword>
<dbReference type="AlphaFoldDB" id="A0AAJ6BG57"/>
<keyword evidence="2" id="KW-1133">Transmembrane helix</keyword>
<feature type="region of interest" description="Disordered" evidence="1">
    <location>
        <begin position="303"/>
        <end position="336"/>
    </location>
</feature>
<keyword evidence="2" id="KW-0812">Transmembrane</keyword>
<dbReference type="EMBL" id="CP119311">
    <property type="protein sequence ID" value="WEK36365.1"/>
    <property type="molecule type" value="Genomic_DNA"/>
</dbReference>
<feature type="chain" id="PRO_5042587889" evidence="3">
    <location>
        <begin position="20"/>
        <end position="336"/>
    </location>
</feature>
<name>A0AAJ6BG57_9BACT</name>
<evidence type="ECO:0000313" key="4">
    <source>
        <dbReference type="EMBL" id="WEK36365.1"/>
    </source>
</evidence>
<evidence type="ECO:0000256" key="3">
    <source>
        <dbReference type="SAM" id="SignalP"/>
    </source>
</evidence>